<evidence type="ECO:0000313" key="3">
    <source>
        <dbReference type="Proteomes" id="UP000275078"/>
    </source>
</evidence>
<evidence type="ECO:0000313" key="2">
    <source>
        <dbReference type="EMBL" id="RPA71677.1"/>
    </source>
</evidence>
<dbReference type="EMBL" id="ML119908">
    <property type="protein sequence ID" value="RPA71677.1"/>
    <property type="molecule type" value="Genomic_DNA"/>
</dbReference>
<keyword evidence="3" id="KW-1185">Reference proteome</keyword>
<gene>
    <name evidence="2" type="ORF">BJ508DRAFT_87938</name>
</gene>
<dbReference type="Proteomes" id="UP000275078">
    <property type="component" value="Unassembled WGS sequence"/>
</dbReference>
<feature type="region of interest" description="Disordered" evidence="1">
    <location>
        <begin position="32"/>
        <end position="51"/>
    </location>
</feature>
<reference evidence="2 3" key="1">
    <citation type="journal article" date="2018" name="Nat. Ecol. Evol.">
        <title>Pezizomycetes genomes reveal the molecular basis of ectomycorrhizal truffle lifestyle.</title>
        <authorList>
            <person name="Murat C."/>
            <person name="Payen T."/>
            <person name="Noel B."/>
            <person name="Kuo A."/>
            <person name="Morin E."/>
            <person name="Chen J."/>
            <person name="Kohler A."/>
            <person name="Krizsan K."/>
            <person name="Balestrini R."/>
            <person name="Da Silva C."/>
            <person name="Montanini B."/>
            <person name="Hainaut M."/>
            <person name="Levati E."/>
            <person name="Barry K.W."/>
            <person name="Belfiori B."/>
            <person name="Cichocki N."/>
            <person name="Clum A."/>
            <person name="Dockter R.B."/>
            <person name="Fauchery L."/>
            <person name="Guy J."/>
            <person name="Iotti M."/>
            <person name="Le Tacon F."/>
            <person name="Lindquist E.A."/>
            <person name="Lipzen A."/>
            <person name="Malagnac F."/>
            <person name="Mello A."/>
            <person name="Molinier V."/>
            <person name="Miyauchi S."/>
            <person name="Poulain J."/>
            <person name="Riccioni C."/>
            <person name="Rubini A."/>
            <person name="Sitrit Y."/>
            <person name="Splivallo R."/>
            <person name="Traeger S."/>
            <person name="Wang M."/>
            <person name="Zifcakova L."/>
            <person name="Wipf D."/>
            <person name="Zambonelli A."/>
            <person name="Paolocci F."/>
            <person name="Nowrousian M."/>
            <person name="Ottonello S."/>
            <person name="Baldrian P."/>
            <person name="Spatafora J.W."/>
            <person name="Henrissat B."/>
            <person name="Nagy L.G."/>
            <person name="Aury J.M."/>
            <person name="Wincker P."/>
            <person name="Grigoriev I.V."/>
            <person name="Bonfante P."/>
            <person name="Martin F.M."/>
        </authorList>
    </citation>
    <scope>NUCLEOTIDE SEQUENCE [LARGE SCALE GENOMIC DNA]</scope>
    <source>
        <strain evidence="2 3">RN42</strain>
    </source>
</reference>
<proteinExistence type="predicted"/>
<organism evidence="2 3">
    <name type="scientific">Ascobolus immersus RN42</name>
    <dbReference type="NCBI Taxonomy" id="1160509"/>
    <lineage>
        <taxon>Eukaryota</taxon>
        <taxon>Fungi</taxon>
        <taxon>Dikarya</taxon>
        <taxon>Ascomycota</taxon>
        <taxon>Pezizomycotina</taxon>
        <taxon>Pezizomycetes</taxon>
        <taxon>Pezizales</taxon>
        <taxon>Ascobolaceae</taxon>
        <taxon>Ascobolus</taxon>
    </lineage>
</organism>
<protein>
    <submittedName>
        <fullName evidence="2">Uncharacterized protein</fullName>
    </submittedName>
</protein>
<dbReference type="AlphaFoldDB" id="A0A3N4HDH6"/>
<accession>A0A3N4HDH6</accession>
<evidence type="ECO:0000256" key="1">
    <source>
        <dbReference type="SAM" id="MobiDB-lite"/>
    </source>
</evidence>
<sequence length="331" mass="37659">MLISRLREESSDNIIEITLPIQLTMSIDSQKTLTDDCDGSTASPSEPEATPDALASTLSSIFTLLTAISSYEDIDNIQNFLESHHAAIFRDKNLEEVEYPKAVEYPEAIRSEPWYQNLTARLLETQGKMNYPFPLELHCGFSRFACCAAFSRSLEDMLGELQRVCRMRDLETATLVGKLAEACGENAEFIERMVDAYYQDDADCDFARFWKRTTASNGSCMTLEGLVFGVVKGSVVMFRRLTLTVMDMVAGEEKVRKLKEEGGEQDLSKAKELLERIRLPLERDRILGKLKCTTEAKVLTYFEDKSLWRETVRELLVYCPTGGSQQKRRMW</sequence>
<name>A0A3N4HDH6_ASCIM</name>